<keyword evidence="7" id="KW-1185">Reference proteome</keyword>
<comment type="caution">
    <text evidence="6">The sequence shown here is derived from an EMBL/GenBank/DDBJ whole genome shotgun (WGS) entry which is preliminary data.</text>
</comment>
<accession>A0A8J5LYF6</accession>
<feature type="chain" id="PRO_5035273024" description="Secreted RxLR effector peptide protein" evidence="5">
    <location>
        <begin position="25"/>
        <end position="477"/>
    </location>
</feature>
<dbReference type="AlphaFoldDB" id="A0A8J5LYF6"/>
<name>A0A8J5LYF6_9STRA</name>
<keyword evidence="3" id="KW-0964">Secreted</keyword>
<comment type="subcellular location">
    <subcellularLocation>
        <location evidence="1">Secreted</location>
    </subcellularLocation>
</comment>
<reference evidence="6" key="1">
    <citation type="submission" date="2021-01" db="EMBL/GenBank/DDBJ databases">
        <title>Phytophthora aleatoria, a newly-described species from Pinus radiata is distinct from Phytophthora cactorum isolates based on comparative genomics.</title>
        <authorList>
            <person name="Mcdougal R."/>
            <person name="Panda P."/>
            <person name="Williams N."/>
            <person name="Studholme D.J."/>
        </authorList>
    </citation>
    <scope>NUCLEOTIDE SEQUENCE</scope>
    <source>
        <strain evidence="6">NZFS 4037</strain>
    </source>
</reference>
<dbReference type="EMBL" id="JAENGY010002707">
    <property type="protein sequence ID" value="KAG6943437.1"/>
    <property type="molecule type" value="Genomic_DNA"/>
</dbReference>
<evidence type="ECO:0000256" key="4">
    <source>
        <dbReference type="ARBA" id="ARBA00022729"/>
    </source>
</evidence>
<evidence type="ECO:0008006" key="8">
    <source>
        <dbReference type="Google" id="ProtNLM"/>
    </source>
</evidence>
<protein>
    <recommendedName>
        <fullName evidence="8">Secreted RxLR effector peptide protein</fullName>
    </recommendedName>
</protein>
<sequence length="477" mass="52834">MMRLYSVALLVAAVLLATIERATSIELTIADYPTVLRSLADHQNGVAPKRLLRHYDEDYEERAIGGGTISVLATKLRGGASKLAEKLLEINKYEAHVAVKLDLGHIDNTLTGPNLQHLAERVERINSKNIIKKVSVIGTLTARYGDDRLATALVTAEKDATSNLLKEQLQQLRKDQLTRWVDGGKSADDVIKLLKICRNDPNFSQKLEVLDDFVRRVNPTNPDQTLLSTLIKGVPGEAELAAFLQTAKTHPRTITKATELETSLLSKWAGDGQLPANVFLWLKLYDNVDNAFTDDNLNKFVKYVDDFNLKEPINKKSALEIYTNSFKEADVAVKLESAINNPPTRRVAIELQTQQLKGWKSVDAVFTILGITTKDEAAITSRKLDVLVKFILSKSGEQNLIQTLTTKFRGRGMLATILESASTTEEATTLQKKQFASLVDNGVSSENFMSSVFKTLVGSATDVQKTIATKFKKFNQS</sequence>
<keyword evidence="4 5" id="KW-0732">Signal</keyword>
<evidence type="ECO:0000256" key="1">
    <source>
        <dbReference type="ARBA" id="ARBA00004613"/>
    </source>
</evidence>
<proteinExistence type="inferred from homology"/>
<evidence type="ECO:0000256" key="5">
    <source>
        <dbReference type="SAM" id="SignalP"/>
    </source>
</evidence>
<feature type="signal peptide" evidence="5">
    <location>
        <begin position="1"/>
        <end position="24"/>
    </location>
</feature>
<dbReference type="InterPro" id="IPR031825">
    <property type="entry name" value="RXLR"/>
</dbReference>
<evidence type="ECO:0000256" key="3">
    <source>
        <dbReference type="ARBA" id="ARBA00022525"/>
    </source>
</evidence>
<organism evidence="6 7">
    <name type="scientific">Phytophthora aleatoria</name>
    <dbReference type="NCBI Taxonomy" id="2496075"/>
    <lineage>
        <taxon>Eukaryota</taxon>
        <taxon>Sar</taxon>
        <taxon>Stramenopiles</taxon>
        <taxon>Oomycota</taxon>
        <taxon>Peronosporomycetes</taxon>
        <taxon>Peronosporales</taxon>
        <taxon>Peronosporaceae</taxon>
        <taxon>Phytophthora</taxon>
    </lineage>
</organism>
<evidence type="ECO:0000313" key="6">
    <source>
        <dbReference type="EMBL" id="KAG6943437.1"/>
    </source>
</evidence>
<gene>
    <name evidence="6" type="ORF">JG688_00017598</name>
</gene>
<evidence type="ECO:0000313" key="7">
    <source>
        <dbReference type="Proteomes" id="UP000709295"/>
    </source>
</evidence>
<dbReference type="Pfam" id="PF16810">
    <property type="entry name" value="RXLR"/>
    <property type="match status" value="1"/>
</dbReference>
<dbReference type="Proteomes" id="UP000709295">
    <property type="component" value="Unassembled WGS sequence"/>
</dbReference>
<evidence type="ECO:0000256" key="2">
    <source>
        <dbReference type="ARBA" id="ARBA00010400"/>
    </source>
</evidence>
<comment type="similarity">
    <text evidence="2">Belongs to the RxLR effector family.</text>
</comment>